<evidence type="ECO:0000313" key="3">
    <source>
        <dbReference type="Proteomes" id="UP000601055"/>
    </source>
</evidence>
<protein>
    <submittedName>
        <fullName evidence="2">Helix-turn-helix domain-containing protein</fullName>
    </submittedName>
</protein>
<dbReference type="InterPro" id="IPR041657">
    <property type="entry name" value="HTH_17"/>
</dbReference>
<organism evidence="2 3">
    <name type="scientific">Pedobacter planticolens</name>
    <dbReference type="NCBI Taxonomy" id="2679964"/>
    <lineage>
        <taxon>Bacteria</taxon>
        <taxon>Pseudomonadati</taxon>
        <taxon>Bacteroidota</taxon>
        <taxon>Sphingobacteriia</taxon>
        <taxon>Sphingobacteriales</taxon>
        <taxon>Sphingobacteriaceae</taxon>
        <taxon>Pedobacter</taxon>
    </lineage>
</organism>
<name>A0A923DZE8_9SPHI</name>
<keyword evidence="3" id="KW-1185">Reference proteome</keyword>
<evidence type="ECO:0000313" key="2">
    <source>
        <dbReference type="EMBL" id="MBB2146914.1"/>
    </source>
</evidence>
<proteinExistence type="predicted"/>
<dbReference type="EMBL" id="WNXD01000002">
    <property type="protein sequence ID" value="MBB2146914.1"/>
    <property type="molecule type" value="Genomic_DNA"/>
</dbReference>
<feature type="domain" description="Helix-turn-helix" evidence="1">
    <location>
        <begin position="41"/>
        <end position="88"/>
    </location>
</feature>
<dbReference type="AlphaFoldDB" id="A0A923DZE8"/>
<accession>A0A923DZE8</accession>
<reference evidence="2" key="1">
    <citation type="submission" date="2019-11" db="EMBL/GenBank/DDBJ databases">
        <title>Description of Pedobacter sp. LMG 31464T.</title>
        <authorList>
            <person name="Carlier A."/>
            <person name="Qi S."/>
            <person name="Vandamme P."/>
        </authorList>
    </citation>
    <scope>NUCLEOTIDE SEQUENCE</scope>
    <source>
        <strain evidence="2">LMG 31464</strain>
    </source>
</reference>
<dbReference type="Pfam" id="PF12728">
    <property type="entry name" value="HTH_17"/>
    <property type="match status" value="1"/>
</dbReference>
<comment type="caution">
    <text evidence="2">The sequence shown here is derived from an EMBL/GenBank/DDBJ whole genome shotgun (WGS) entry which is preliminary data.</text>
</comment>
<dbReference type="Proteomes" id="UP000601055">
    <property type="component" value="Unassembled WGS sequence"/>
</dbReference>
<sequence length="110" mass="12417">MNLSKETPLNELTIGQFEEVLSKFGITISNQKKDSQSNYFNTLEAAAFIRKSPEALRQIVYHGKIKSIKRGNNLLFLESELVEWLESGRKQTSSELNNNAEALLTSKIKG</sequence>
<dbReference type="RefSeq" id="WP_182923550.1">
    <property type="nucleotide sequence ID" value="NZ_WNXD01000002.1"/>
</dbReference>
<gene>
    <name evidence="2" type="ORF">GM921_15525</name>
</gene>
<evidence type="ECO:0000259" key="1">
    <source>
        <dbReference type="Pfam" id="PF12728"/>
    </source>
</evidence>